<gene>
    <name evidence="1" type="ORF">DQG23_24330</name>
</gene>
<protein>
    <submittedName>
        <fullName evidence="1">Uncharacterized protein</fullName>
    </submittedName>
</protein>
<reference evidence="1 2" key="1">
    <citation type="journal article" date="2009" name="Int. J. Syst. Evol. Microbiol.">
        <title>Paenibacillus contaminans sp. nov., isolated from a contaminated laboratory plate.</title>
        <authorList>
            <person name="Chou J.H."/>
            <person name="Lee J.H."/>
            <person name="Lin M.C."/>
            <person name="Chang P.S."/>
            <person name="Arun A.B."/>
            <person name="Young C.C."/>
            <person name="Chen W.M."/>
        </authorList>
    </citation>
    <scope>NUCLEOTIDE SEQUENCE [LARGE SCALE GENOMIC DNA]</scope>
    <source>
        <strain evidence="1 2">CKOBP-6</strain>
    </source>
</reference>
<evidence type="ECO:0000313" key="2">
    <source>
        <dbReference type="Proteomes" id="UP000250369"/>
    </source>
</evidence>
<comment type="caution">
    <text evidence="1">The sequence shown here is derived from an EMBL/GenBank/DDBJ whole genome shotgun (WGS) entry which is preliminary data.</text>
</comment>
<dbReference type="RefSeq" id="WP_113033497.1">
    <property type="nucleotide sequence ID" value="NZ_QMFB01000015.1"/>
</dbReference>
<dbReference type="AlphaFoldDB" id="A0A329MG19"/>
<name>A0A329MG19_9BACL</name>
<sequence>MAVFKIEVELDWISEEGDLDSIIKAEVINGLQAKFTERIEKSTHSMLNKKLEEVAGKVTDDFLKKIMSDTVSTMTIPHKSSEWGSEVQMLTLSEFVGMRYDRYLKEKVFDKDGNTPRYSSDAKMSIHEFFINKFLEKELIGKMTALIKNARQEAEETVIKTLESNLKAQLSADLINRLNIPSLLKSLQEKAATLEAGSSE</sequence>
<proteinExistence type="predicted"/>
<dbReference type="EMBL" id="QMFB01000015">
    <property type="protein sequence ID" value="RAV18859.1"/>
    <property type="molecule type" value="Genomic_DNA"/>
</dbReference>
<organism evidence="1 2">
    <name type="scientific">Paenibacillus contaminans</name>
    <dbReference type="NCBI Taxonomy" id="450362"/>
    <lineage>
        <taxon>Bacteria</taxon>
        <taxon>Bacillati</taxon>
        <taxon>Bacillota</taxon>
        <taxon>Bacilli</taxon>
        <taxon>Bacillales</taxon>
        <taxon>Paenibacillaceae</taxon>
        <taxon>Paenibacillus</taxon>
    </lineage>
</organism>
<keyword evidence="2" id="KW-1185">Reference proteome</keyword>
<evidence type="ECO:0000313" key="1">
    <source>
        <dbReference type="EMBL" id="RAV18859.1"/>
    </source>
</evidence>
<accession>A0A329MG19</accession>
<dbReference type="OrthoDB" id="2605415at2"/>
<dbReference type="Proteomes" id="UP000250369">
    <property type="component" value="Unassembled WGS sequence"/>
</dbReference>